<accession>A0A0A9U7R7</accession>
<sequence>MPEHLPLGEPPCDVPSSPRRTPAATPRLCRHRHWPGRCS</sequence>
<reference evidence="2" key="2">
    <citation type="journal article" date="2015" name="Data Brief">
        <title>Shoot transcriptome of the giant reed, Arundo donax.</title>
        <authorList>
            <person name="Barrero R.A."/>
            <person name="Guerrero F.D."/>
            <person name="Moolhuijzen P."/>
            <person name="Goolsby J.A."/>
            <person name="Tidwell J."/>
            <person name="Bellgard S.E."/>
            <person name="Bellgard M.I."/>
        </authorList>
    </citation>
    <scope>NUCLEOTIDE SEQUENCE</scope>
    <source>
        <tissue evidence="2">Shoot tissue taken approximately 20 cm above the soil surface</tissue>
    </source>
</reference>
<evidence type="ECO:0000256" key="1">
    <source>
        <dbReference type="SAM" id="MobiDB-lite"/>
    </source>
</evidence>
<dbReference type="AlphaFoldDB" id="A0A0A9U7R7"/>
<organism evidence="2">
    <name type="scientific">Arundo donax</name>
    <name type="common">Giant reed</name>
    <name type="synonym">Donax arundinaceus</name>
    <dbReference type="NCBI Taxonomy" id="35708"/>
    <lineage>
        <taxon>Eukaryota</taxon>
        <taxon>Viridiplantae</taxon>
        <taxon>Streptophyta</taxon>
        <taxon>Embryophyta</taxon>
        <taxon>Tracheophyta</taxon>
        <taxon>Spermatophyta</taxon>
        <taxon>Magnoliopsida</taxon>
        <taxon>Liliopsida</taxon>
        <taxon>Poales</taxon>
        <taxon>Poaceae</taxon>
        <taxon>PACMAD clade</taxon>
        <taxon>Arundinoideae</taxon>
        <taxon>Arundineae</taxon>
        <taxon>Arundo</taxon>
    </lineage>
</organism>
<name>A0A0A9U7R7_ARUDO</name>
<feature type="region of interest" description="Disordered" evidence="1">
    <location>
        <begin position="1"/>
        <end position="26"/>
    </location>
</feature>
<evidence type="ECO:0000313" key="2">
    <source>
        <dbReference type="EMBL" id="JAD16873.1"/>
    </source>
</evidence>
<reference evidence="2" key="1">
    <citation type="submission" date="2014-09" db="EMBL/GenBank/DDBJ databases">
        <authorList>
            <person name="Magalhaes I.L.F."/>
            <person name="Oliveira U."/>
            <person name="Santos F.R."/>
            <person name="Vidigal T.H.D.A."/>
            <person name="Brescovit A.D."/>
            <person name="Santos A.J."/>
        </authorList>
    </citation>
    <scope>NUCLEOTIDE SEQUENCE</scope>
    <source>
        <tissue evidence="2">Shoot tissue taken approximately 20 cm above the soil surface</tissue>
    </source>
</reference>
<proteinExistence type="predicted"/>
<dbReference type="EMBL" id="GBRH01281022">
    <property type="protein sequence ID" value="JAD16873.1"/>
    <property type="molecule type" value="Transcribed_RNA"/>
</dbReference>
<protein>
    <submittedName>
        <fullName evidence="2">Uncharacterized protein</fullName>
    </submittedName>
</protein>